<evidence type="ECO:0008006" key="3">
    <source>
        <dbReference type="Google" id="ProtNLM"/>
    </source>
</evidence>
<dbReference type="SUPFAM" id="SSF51658">
    <property type="entry name" value="Xylose isomerase-like"/>
    <property type="match status" value="1"/>
</dbReference>
<proteinExistence type="predicted"/>
<dbReference type="STRING" id="214095.RU97_GL000829"/>
<dbReference type="EMBL" id="JXKH01000002">
    <property type="protein sequence ID" value="OJG19258.1"/>
    <property type="molecule type" value="Genomic_DNA"/>
</dbReference>
<dbReference type="RefSeq" id="WP_067389582.1">
    <property type="nucleotide sequence ID" value="NZ_JXKH01000002.1"/>
</dbReference>
<accession>A0A1L8RHL5</accession>
<sequence>MNLLLNTIISLEEELSQQDFVQQVAALDLPIAGIELRYEYFPETKDERQAVFQEFLETGKHKGWQTFLSIPLPLFTTNGLHPDLELFLREAEQLNVRSVKMNIGDLTGISQVKTSELTALLDSYQINLTIENDQTEENGHYGPVKAALTAIEEQSLPVGYTFDLGNWLVMEEDPYQAFNALKPYITVFHMKNLQDKQTTLLEEGALDWRKFLGLPVPYVLEYPMTVAQIPGEVAKMKEAEQRG</sequence>
<gene>
    <name evidence="1" type="ORF">RU97_GL000829</name>
</gene>
<dbReference type="AlphaFoldDB" id="A0A1L8RHL5"/>
<keyword evidence="2" id="KW-1185">Reference proteome</keyword>
<protein>
    <recommendedName>
        <fullName evidence="3">Xylose isomerase-like TIM barrel domain-containing protein</fullName>
    </recommendedName>
</protein>
<dbReference type="Gene3D" id="3.20.20.150">
    <property type="entry name" value="Divalent-metal-dependent TIM barrel enzymes"/>
    <property type="match status" value="1"/>
</dbReference>
<organism evidence="1 2">
    <name type="scientific">Enterococcus canis</name>
    <dbReference type="NCBI Taxonomy" id="214095"/>
    <lineage>
        <taxon>Bacteria</taxon>
        <taxon>Bacillati</taxon>
        <taxon>Bacillota</taxon>
        <taxon>Bacilli</taxon>
        <taxon>Lactobacillales</taxon>
        <taxon>Enterococcaceae</taxon>
        <taxon>Enterococcus</taxon>
    </lineage>
</organism>
<dbReference type="InterPro" id="IPR036237">
    <property type="entry name" value="Xyl_isomerase-like_sf"/>
</dbReference>
<comment type="caution">
    <text evidence="1">The sequence shown here is derived from an EMBL/GenBank/DDBJ whole genome shotgun (WGS) entry which is preliminary data.</text>
</comment>
<evidence type="ECO:0000313" key="2">
    <source>
        <dbReference type="Proteomes" id="UP000181884"/>
    </source>
</evidence>
<evidence type="ECO:0000313" key="1">
    <source>
        <dbReference type="EMBL" id="OJG19258.1"/>
    </source>
</evidence>
<name>A0A1L8RHL5_9ENTE</name>
<reference evidence="1 2" key="1">
    <citation type="submission" date="2014-12" db="EMBL/GenBank/DDBJ databases">
        <title>Draft genome sequences of 29 type strains of Enterococci.</title>
        <authorList>
            <person name="Zhong Z."/>
            <person name="Sun Z."/>
            <person name="Liu W."/>
            <person name="Zhang W."/>
            <person name="Zhang H."/>
        </authorList>
    </citation>
    <scope>NUCLEOTIDE SEQUENCE [LARGE SCALE GENOMIC DNA]</scope>
    <source>
        <strain evidence="1 2">DSM 17029</strain>
    </source>
</reference>
<dbReference type="Proteomes" id="UP000181884">
    <property type="component" value="Unassembled WGS sequence"/>
</dbReference>